<dbReference type="Proteomes" id="UP000673691">
    <property type="component" value="Unassembled WGS sequence"/>
</dbReference>
<feature type="transmembrane region" description="Helical" evidence="1">
    <location>
        <begin position="178"/>
        <end position="200"/>
    </location>
</feature>
<dbReference type="OrthoDB" id="1727522at2759"/>
<dbReference type="Gene3D" id="1.25.40.180">
    <property type="match status" value="1"/>
</dbReference>
<keyword evidence="1" id="KW-0812">Transmembrane</keyword>
<dbReference type="GO" id="GO:0005737">
    <property type="term" value="C:cytoplasm"/>
    <property type="evidence" value="ECO:0007669"/>
    <property type="project" value="TreeGrafter"/>
</dbReference>
<evidence type="ECO:0000259" key="2">
    <source>
        <dbReference type="PROSITE" id="PS51363"/>
    </source>
</evidence>
<dbReference type="PANTHER" id="PTHR14208:SF2">
    <property type="entry name" value="PROTEIN KRASAVIETZ"/>
    <property type="match status" value="1"/>
</dbReference>
<feature type="domain" description="W2" evidence="2">
    <location>
        <begin position="275"/>
        <end position="445"/>
    </location>
</feature>
<dbReference type="PROSITE" id="PS51363">
    <property type="entry name" value="W2"/>
    <property type="match status" value="1"/>
</dbReference>
<keyword evidence="1" id="KW-0472">Membrane</keyword>
<name>A0A8H8DM91_9FUNG</name>
<dbReference type="AlphaFoldDB" id="A0A8H8DM91"/>
<evidence type="ECO:0000313" key="4">
    <source>
        <dbReference type="Proteomes" id="UP000673691"/>
    </source>
</evidence>
<dbReference type="InterPro" id="IPR003307">
    <property type="entry name" value="W2_domain"/>
</dbReference>
<dbReference type="InterPro" id="IPR016024">
    <property type="entry name" value="ARM-type_fold"/>
</dbReference>
<dbReference type="SUPFAM" id="SSF48371">
    <property type="entry name" value="ARM repeat"/>
    <property type="match status" value="1"/>
</dbReference>
<dbReference type="Pfam" id="PF02020">
    <property type="entry name" value="W2"/>
    <property type="match status" value="1"/>
</dbReference>
<dbReference type="InterPro" id="IPR051245">
    <property type="entry name" value="eIF5-mimic_regulator"/>
</dbReference>
<keyword evidence="4" id="KW-1185">Reference proteome</keyword>
<reference evidence="3 4" key="1">
    <citation type="journal article" name="Sci. Rep.">
        <title>Genome-scale phylogenetic analyses confirm Olpidium as the closest living zoosporic fungus to the non-flagellated, terrestrial fungi.</title>
        <authorList>
            <person name="Chang Y."/>
            <person name="Rochon D."/>
            <person name="Sekimoto S."/>
            <person name="Wang Y."/>
            <person name="Chovatia M."/>
            <person name="Sandor L."/>
            <person name="Salamov A."/>
            <person name="Grigoriev I.V."/>
            <person name="Stajich J.E."/>
            <person name="Spatafora J.W."/>
        </authorList>
    </citation>
    <scope>NUCLEOTIDE SEQUENCE [LARGE SCALE GENOMIC DNA]</scope>
    <source>
        <strain evidence="3">S191</strain>
    </source>
</reference>
<comment type="caution">
    <text evidence="3">The sequence shown here is derived from an EMBL/GenBank/DDBJ whole genome shotgun (WGS) entry which is preliminary data.</text>
</comment>
<protein>
    <submittedName>
        <fullName evidence="3">Armadillo-type protein</fullName>
    </submittedName>
</protein>
<proteinExistence type="predicted"/>
<dbReference type="EMBL" id="JAEFCI010000106">
    <property type="protein sequence ID" value="KAG5463764.1"/>
    <property type="molecule type" value="Genomic_DNA"/>
</dbReference>
<keyword evidence="1" id="KW-1133">Transmembrane helix</keyword>
<dbReference type="GO" id="GO:0016020">
    <property type="term" value="C:membrane"/>
    <property type="evidence" value="ECO:0007669"/>
    <property type="project" value="TreeGrafter"/>
</dbReference>
<dbReference type="InterPro" id="IPR057397">
    <property type="entry name" value="HEAT_5MP1_2"/>
</dbReference>
<evidence type="ECO:0000313" key="3">
    <source>
        <dbReference type="EMBL" id="KAG5463764.1"/>
    </source>
</evidence>
<sequence>MSVSSSAATTASTAQSSSSLSVPVSAPTSANAQKPVLHGVRPFGQSDVTSAFRVLSAFRDELVKVLQEAKPGDFDEIAAKLDTAGNKLDYRRYVDTFFEILLTGYALAPGGTFLDDEAEPSPFSIFSAGDTPESIRAHVEVFHKLIRRYKYLQRGLEDTIKNVLQYINKWDADKRSKLATALGVFMSTGLVSISVLTVLFKEHLVKEGLSLQFVTAVFRSYLDEAKIDQLSAALKKAGMDTRLLEFFPVNKRDSECFARHFETEDMKSLVDYQNKKAKSQIKDTIVDGLKAILTDEANPKPIPETITYLKGQMHDTGLSEAEFVCLVWDGLMASVDWSTRQEMLESQASKATNTYADMLNAFSTNPKSELALLQKIQLTCYEDAKLMKSFLTIVKNLYKHDVLSDSAIIYWYEKGSKSNGKAVFMKQTEAFVNWLKEQEDDEDEEDENED</sequence>
<organism evidence="3 4">
    <name type="scientific">Olpidium bornovanus</name>
    <dbReference type="NCBI Taxonomy" id="278681"/>
    <lineage>
        <taxon>Eukaryota</taxon>
        <taxon>Fungi</taxon>
        <taxon>Fungi incertae sedis</taxon>
        <taxon>Olpidiomycota</taxon>
        <taxon>Olpidiomycotina</taxon>
        <taxon>Olpidiomycetes</taxon>
        <taxon>Olpidiales</taxon>
        <taxon>Olpidiaceae</taxon>
        <taxon>Olpidium</taxon>
    </lineage>
</organism>
<gene>
    <name evidence="3" type="ORF">BJ554DRAFT_1604</name>
</gene>
<dbReference type="SMART" id="SM00515">
    <property type="entry name" value="eIF5C"/>
    <property type="match status" value="1"/>
</dbReference>
<accession>A0A8H8DM91</accession>
<dbReference type="PANTHER" id="PTHR14208">
    <property type="entry name" value="BASIC LEUCINE ZIPPER AND W2 DOMAIN-CONTAINING PROTEIN"/>
    <property type="match status" value="1"/>
</dbReference>
<evidence type="ECO:0000256" key="1">
    <source>
        <dbReference type="SAM" id="Phobius"/>
    </source>
</evidence>
<dbReference type="Pfam" id="PF25504">
    <property type="entry name" value="HEAT_5MP1_2"/>
    <property type="match status" value="1"/>
</dbReference>